<dbReference type="SUPFAM" id="SSF69279">
    <property type="entry name" value="Phage tail proteins"/>
    <property type="match status" value="1"/>
</dbReference>
<evidence type="ECO:0000313" key="3">
    <source>
        <dbReference type="EMBL" id="SHF09649.1"/>
    </source>
</evidence>
<feature type="domain" description="Gp5/Type VI secretion system Vgr protein OB-fold" evidence="1">
    <location>
        <begin position="365"/>
        <end position="445"/>
    </location>
</feature>
<dbReference type="Pfam" id="PF10106">
    <property type="entry name" value="DUF2345"/>
    <property type="match status" value="1"/>
</dbReference>
<feature type="domain" description="DUF2345" evidence="2">
    <location>
        <begin position="495"/>
        <end position="608"/>
    </location>
</feature>
<protein>
    <submittedName>
        <fullName evidence="3">Uncharacterized conserved protein, implicated in type VI secretion and phage assembly</fullName>
    </submittedName>
</protein>
<dbReference type="EMBL" id="FQUQ01000002">
    <property type="protein sequence ID" value="SHF09649.1"/>
    <property type="molecule type" value="Genomic_DNA"/>
</dbReference>
<dbReference type="AlphaFoldDB" id="A0A1M4YV20"/>
<evidence type="ECO:0000259" key="1">
    <source>
        <dbReference type="Pfam" id="PF04717"/>
    </source>
</evidence>
<accession>A0A1M4YV20</accession>
<keyword evidence="4" id="KW-1185">Reference proteome</keyword>
<dbReference type="InterPro" id="IPR006531">
    <property type="entry name" value="Gp5/Vgr_OB"/>
</dbReference>
<reference evidence="4" key="1">
    <citation type="submission" date="2016-11" db="EMBL/GenBank/DDBJ databases">
        <authorList>
            <person name="Varghese N."/>
            <person name="Submissions S."/>
        </authorList>
    </citation>
    <scope>NUCLEOTIDE SEQUENCE [LARGE SCALE GENOMIC DNA]</scope>
    <source>
        <strain evidence="4">DSM 16990</strain>
    </source>
</reference>
<gene>
    <name evidence="3" type="ORF">SAMN04488522_10278</name>
</gene>
<dbReference type="Pfam" id="PF05954">
    <property type="entry name" value="Phage_GPD"/>
    <property type="match status" value="1"/>
</dbReference>
<dbReference type="Pfam" id="PF04717">
    <property type="entry name" value="Phage_base_V"/>
    <property type="match status" value="1"/>
</dbReference>
<dbReference type="InterPro" id="IPR037026">
    <property type="entry name" value="Vgr_OB-fold_dom_sf"/>
</dbReference>
<name>A0A1M4YV20_9SPHI</name>
<dbReference type="OrthoDB" id="727155at2"/>
<proteinExistence type="predicted"/>
<sequence length="623" mass="68392">MENNLIKEINIGDKSILYFSSFTLQQQFNAHHYFELRFKHDQMGAPGLISLDDSRDFVGQTLTATFGYTADKTQKFSGMVTNVELTQSNGYHGVLIVSGYSPTILIDRGPDLGSYLDKDLNTIVKLATKDTPENDLRIVTKADRANPIDYVIQYRESDFDFLNRLSGEYHEWFYYDGENLNFGKPDDQKEISLFYGRDIQMLQYAMGVAPIKNKRFAYNPKQDQMLESESTGKAEGRPDLIHAVNASNTMYSKTFNQPSTIRVDNGSDIKSHVENEEKANISKLLKINAQGDNPEIGIGVIADISMSLKEDLGFNSQSLGKFLITSVQHFIDDRGHYNNSFEGIVSTTERISFKNFERPSPDMQLADVVDNNDPQGQGRIKVKFKWQCQTNDHTEWLRVVTPDAGSSDKVNKNRGFVFVPEKGDQVLVGFEEGNIARPIVMGSVFHGKIATGGGQTNKTKSLTTRSGNTVILNDSDGSINVKDPSGNVITMNGDGTVTISAPNTINLVSKDINISAGNSINLVSSPAQEGGGEGTISITAKKSIATTAQDEGITTNAKKDITFTSETENIKLTATAKDVTIDAAVGMLKTSSKKADMTSVDEMSIYGGVLTKIGADDVEINQS</sequence>
<dbReference type="SUPFAM" id="SSF69255">
    <property type="entry name" value="gp5 N-terminal domain-like"/>
    <property type="match status" value="1"/>
</dbReference>
<dbReference type="STRING" id="288992.SAMN04488522_10278"/>
<evidence type="ECO:0000259" key="2">
    <source>
        <dbReference type="Pfam" id="PF10106"/>
    </source>
</evidence>
<dbReference type="Proteomes" id="UP000184287">
    <property type="component" value="Unassembled WGS sequence"/>
</dbReference>
<evidence type="ECO:0000313" key="4">
    <source>
        <dbReference type="Proteomes" id="UP000184287"/>
    </source>
</evidence>
<dbReference type="SUPFAM" id="SSF69349">
    <property type="entry name" value="Phage fibre proteins"/>
    <property type="match status" value="1"/>
</dbReference>
<dbReference type="RefSeq" id="WP_073229752.1">
    <property type="nucleotide sequence ID" value="NZ_FQUQ01000002.1"/>
</dbReference>
<organism evidence="3 4">
    <name type="scientific">Pedobacter caeni</name>
    <dbReference type="NCBI Taxonomy" id="288992"/>
    <lineage>
        <taxon>Bacteria</taxon>
        <taxon>Pseudomonadati</taxon>
        <taxon>Bacteroidota</taxon>
        <taxon>Sphingobacteriia</taxon>
        <taxon>Sphingobacteriales</taxon>
        <taxon>Sphingobacteriaceae</taxon>
        <taxon>Pedobacter</taxon>
    </lineage>
</organism>
<dbReference type="Gene3D" id="2.40.50.230">
    <property type="entry name" value="Gp5 N-terminal domain"/>
    <property type="match status" value="1"/>
</dbReference>
<dbReference type="Gene3D" id="3.55.50.10">
    <property type="entry name" value="Baseplate protein-like domains"/>
    <property type="match status" value="1"/>
</dbReference>
<dbReference type="InterPro" id="IPR018769">
    <property type="entry name" value="VgrG2_DUF2345"/>
</dbReference>